<proteinExistence type="predicted"/>
<keyword evidence="3" id="KW-1185">Reference proteome</keyword>
<keyword evidence="1" id="KW-0812">Transmembrane</keyword>
<keyword evidence="1" id="KW-0472">Membrane</keyword>
<dbReference type="EMBL" id="CP100390">
    <property type="protein sequence ID" value="UZE97186.1"/>
    <property type="molecule type" value="Genomic_DNA"/>
</dbReference>
<accession>A0ABY6N518</accession>
<dbReference type="RefSeq" id="WP_265048666.1">
    <property type="nucleotide sequence ID" value="NZ_CP100390.1"/>
</dbReference>
<gene>
    <name evidence="2" type="ORF">NKI27_05410</name>
</gene>
<protein>
    <recommendedName>
        <fullName evidence="4">Late embryogenesis abundant protein LEA-2 subgroup domain-containing protein</fullName>
    </recommendedName>
</protein>
<reference evidence="2" key="1">
    <citation type="submission" date="2022-06" db="EMBL/GenBank/DDBJ databases">
        <title>Alkalimarinus sp. nov., isolated from gut of a Alitta virens.</title>
        <authorList>
            <person name="Yang A.I."/>
            <person name="Shin N.-R."/>
        </authorList>
    </citation>
    <scope>NUCLEOTIDE SEQUENCE</scope>
    <source>
        <strain evidence="2">A2M4</strain>
    </source>
</reference>
<evidence type="ECO:0000313" key="3">
    <source>
        <dbReference type="Proteomes" id="UP001163739"/>
    </source>
</evidence>
<name>A0ABY6N518_9ALTE</name>
<feature type="transmembrane region" description="Helical" evidence="1">
    <location>
        <begin position="13"/>
        <end position="31"/>
    </location>
</feature>
<evidence type="ECO:0008006" key="4">
    <source>
        <dbReference type="Google" id="ProtNLM"/>
    </source>
</evidence>
<evidence type="ECO:0000313" key="2">
    <source>
        <dbReference type="EMBL" id="UZE97186.1"/>
    </source>
</evidence>
<organism evidence="2 3">
    <name type="scientific">Alkalimarinus alittae</name>
    <dbReference type="NCBI Taxonomy" id="2961619"/>
    <lineage>
        <taxon>Bacteria</taxon>
        <taxon>Pseudomonadati</taxon>
        <taxon>Pseudomonadota</taxon>
        <taxon>Gammaproteobacteria</taxon>
        <taxon>Alteromonadales</taxon>
        <taxon>Alteromonadaceae</taxon>
        <taxon>Alkalimarinus</taxon>
    </lineage>
</organism>
<sequence>MCEWIELLSKVNWSNWVSSLTTVAIFVLAIFQYRETKIINKIQKSLSAIDLTPSIDLQYIFSTGTLLIKNTGRSQLYFFALSTNTTGKKAQEITARPEGQRVIAINSSFPLKFDIELNKSAFLEGQKKDVALNGLVYISNLHGSKFSISLTVKLIASFSGDSIAPVIHGQAAWIEEMVELESFPWE</sequence>
<evidence type="ECO:0000256" key="1">
    <source>
        <dbReference type="SAM" id="Phobius"/>
    </source>
</evidence>
<dbReference type="Proteomes" id="UP001163739">
    <property type="component" value="Chromosome"/>
</dbReference>
<keyword evidence="1" id="KW-1133">Transmembrane helix</keyword>